<evidence type="ECO:0000313" key="2">
    <source>
        <dbReference type="EMBL" id="SHH01061.1"/>
    </source>
</evidence>
<evidence type="ECO:0000256" key="1">
    <source>
        <dbReference type="SAM" id="SignalP"/>
    </source>
</evidence>
<gene>
    <name evidence="2" type="ORF">SAMN04488116_3231</name>
</gene>
<sequence>MVKKHFLIPFLLIGITIQSLVAQQDAQYTQYMFNTLTVNPAYAGSRGQLSFAGLYRSQWIGLDGAPETFTVNLHSPIRNSRLGYGISLVNDNIGDGVVQETYLDAVLSYTIDVSLDAKLSFGLKAGGNMLSLDFNGLRNFDQEVVQQDNIDNQFSPNFGLGIYYHTDKFYAGVSAPNVLETEYFDNNANDSNSVNFLATERINFYLITGYVFDLNSDLKFKPALLTKAVGGAPLQVDLSASFLYADKFSFGAAYRLDAAVSALAGFQVTDQIMIGLAYDRETTELGGTQFNDGSFEVFLRLELLKAFQRTVSPRFF</sequence>
<keyword evidence="1" id="KW-0732">Signal</keyword>
<dbReference type="Pfam" id="PF11751">
    <property type="entry name" value="PorP_SprF"/>
    <property type="match status" value="1"/>
</dbReference>
<dbReference type="OrthoDB" id="1114455at2"/>
<evidence type="ECO:0000313" key="3">
    <source>
        <dbReference type="Proteomes" id="UP000184532"/>
    </source>
</evidence>
<dbReference type="AlphaFoldDB" id="A0A1M5PH72"/>
<dbReference type="NCBIfam" id="TIGR03519">
    <property type="entry name" value="T9SS_PorP_fam"/>
    <property type="match status" value="1"/>
</dbReference>
<dbReference type="RefSeq" id="WP_073181497.1">
    <property type="nucleotide sequence ID" value="NZ_FQWL01000007.1"/>
</dbReference>
<name>A0A1M5PH72_9FLAO</name>
<dbReference type="Proteomes" id="UP000184532">
    <property type="component" value="Unassembled WGS sequence"/>
</dbReference>
<accession>A0A1M5PH72</accession>
<dbReference type="EMBL" id="FQWL01000007">
    <property type="protein sequence ID" value="SHH01061.1"/>
    <property type="molecule type" value="Genomic_DNA"/>
</dbReference>
<protein>
    <submittedName>
        <fullName evidence="2">Type IX secretion system membrane protein, PorP/SprF family</fullName>
    </submittedName>
</protein>
<dbReference type="STRING" id="570519.SAMN04488116_3231"/>
<organism evidence="2 3">
    <name type="scientific">Flagellimonas flava</name>
    <dbReference type="NCBI Taxonomy" id="570519"/>
    <lineage>
        <taxon>Bacteria</taxon>
        <taxon>Pseudomonadati</taxon>
        <taxon>Bacteroidota</taxon>
        <taxon>Flavobacteriia</taxon>
        <taxon>Flavobacteriales</taxon>
        <taxon>Flavobacteriaceae</taxon>
        <taxon>Flagellimonas</taxon>
    </lineage>
</organism>
<reference evidence="3" key="1">
    <citation type="submission" date="2016-11" db="EMBL/GenBank/DDBJ databases">
        <authorList>
            <person name="Varghese N."/>
            <person name="Submissions S."/>
        </authorList>
    </citation>
    <scope>NUCLEOTIDE SEQUENCE [LARGE SCALE GENOMIC DNA]</scope>
    <source>
        <strain evidence="3">DSM 22638</strain>
    </source>
</reference>
<feature type="signal peptide" evidence="1">
    <location>
        <begin position="1"/>
        <end position="22"/>
    </location>
</feature>
<proteinExistence type="predicted"/>
<feature type="chain" id="PRO_5012974331" evidence="1">
    <location>
        <begin position="23"/>
        <end position="316"/>
    </location>
</feature>
<dbReference type="InterPro" id="IPR019861">
    <property type="entry name" value="PorP/SprF_Bacteroidetes"/>
</dbReference>
<keyword evidence="3" id="KW-1185">Reference proteome</keyword>